<dbReference type="AlphaFoldDB" id="A0A2V2NCN1"/>
<feature type="transmembrane region" description="Helical" evidence="1">
    <location>
        <begin position="404"/>
        <end position="424"/>
    </location>
</feature>
<evidence type="ECO:0000313" key="2">
    <source>
        <dbReference type="EMBL" id="PWR73063.1"/>
    </source>
</evidence>
<evidence type="ECO:0000256" key="1">
    <source>
        <dbReference type="SAM" id="Phobius"/>
    </source>
</evidence>
<keyword evidence="1" id="KW-0812">Transmembrane</keyword>
<reference evidence="2 3" key="1">
    <citation type="submission" date="2018-05" db="EMBL/GenBank/DDBJ databases">
        <title>Draft genome of Methanospirillum lacunae Ki8-1.</title>
        <authorList>
            <person name="Dueholm M.S."/>
            <person name="Nielsen P.H."/>
            <person name="Bakmann L.F."/>
            <person name="Otzen D.E."/>
        </authorList>
    </citation>
    <scope>NUCLEOTIDE SEQUENCE [LARGE SCALE GENOMIC DNA]</scope>
    <source>
        <strain evidence="2 3">Ki8-1</strain>
    </source>
</reference>
<gene>
    <name evidence="2" type="ORF">DK846_05630</name>
</gene>
<dbReference type="GeneID" id="97550001"/>
<dbReference type="CDD" id="cd12087">
    <property type="entry name" value="TM_EGFR-like"/>
    <property type="match status" value="1"/>
</dbReference>
<dbReference type="PANTHER" id="PTHR35902:SF3">
    <property type="entry name" value="NPCBM-ASSOCIATED, NEW3 DOMAIN OF ALPHA-GALACTOSIDASE"/>
    <property type="match status" value="1"/>
</dbReference>
<dbReference type="Proteomes" id="UP000245657">
    <property type="component" value="Unassembled WGS sequence"/>
</dbReference>
<dbReference type="RefSeq" id="WP_109967964.1">
    <property type="nucleotide sequence ID" value="NZ_CP176093.1"/>
</dbReference>
<keyword evidence="1" id="KW-0472">Membrane</keyword>
<name>A0A2V2NCN1_9EURY</name>
<organism evidence="2 3">
    <name type="scientific">Methanospirillum lacunae</name>
    <dbReference type="NCBI Taxonomy" id="668570"/>
    <lineage>
        <taxon>Archaea</taxon>
        <taxon>Methanobacteriati</taxon>
        <taxon>Methanobacteriota</taxon>
        <taxon>Stenosarchaea group</taxon>
        <taxon>Methanomicrobia</taxon>
        <taxon>Methanomicrobiales</taxon>
        <taxon>Methanospirillaceae</taxon>
        <taxon>Methanospirillum</taxon>
    </lineage>
</organism>
<proteinExistence type="predicted"/>
<keyword evidence="1" id="KW-1133">Transmembrane helix</keyword>
<sequence>MTGALKFCFYGIFFIAILNILISPALAGDKYSSGEMVLTAGIGGSNELQIGEKTQIIVTIANSGLINMKFVNTGTITPDYLPTTALSLSALLEGGDSPVQVSSDPQILGDVKSGSVVQAPFVITVPDSAQAGAYQLPLTLEYKYMDEATQNGLDEIQYTFKEEKQTLSIPITLRKSVRLGINSIDSGDLYVGGDGHIIVNVSNIGSDDGKNTVFYLEPVGKGPIAPYQDSVYQGDFPVRSFANLSYKVSVASNADPSIQYPLTLQAVYTDYQGLTAQSDKKSVSAGFRPKISFTIGNQQNTINSGGEGVITVPYTNTGSDTIYNAQAGITIVDPFTSEDDQAYLGTMKPGDTAVAKFKLNVNSGSTSKQYALDSEIRYTDENLTEFVSDPIKVPVTVTDSNGNMMMIGGIILLVVIIGGGFLYLRRRHHN</sequence>
<evidence type="ECO:0000313" key="3">
    <source>
        <dbReference type="Proteomes" id="UP000245657"/>
    </source>
</evidence>
<dbReference type="EMBL" id="QGMY01000004">
    <property type="protein sequence ID" value="PWR73063.1"/>
    <property type="molecule type" value="Genomic_DNA"/>
</dbReference>
<comment type="caution">
    <text evidence="2">The sequence shown here is derived from an EMBL/GenBank/DDBJ whole genome shotgun (WGS) entry which is preliminary data.</text>
</comment>
<dbReference type="PANTHER" id="PTHR35902">
    <property type="entry name" value="S-LAYER DOMAIN-LIKE PROTEIN-RELATED"/>
    <property type="match status" value="1"/>
</dbReference>
<protein>
    <submittedName>
        <fullName evidence="2">S-layer protein</fullName>
    </submittedName>
</protein>
<keyword evidence="3" id="KW-1185">Reference proteome</keyword>
<accession>A0A2V2NCN1</accession>
<dbReference type="OrthoDB" id="56770at2157"/>